<keyword evidence="5" id="KW-0418">Kinase</keyword>
<dbReference type="SUPFAM" id="SSF55874">
    <property type="entry name" value="ATPase domain of HSP90 chaperone/DNA topoisomerase II/histidine kinase"/>
    <property type="match status" value="1"/>
</dbReference>
<dbReference type="PRINTS" id="PR00344">
    <property type="entry name" value="BCTRLSENSOR"/>
</dbReference>
<dbReference type="PROSITE" id="PS50109">
    <property type="entry name" value="HIS_KIN"/>
    <property type="match status" value="1"/>
</dbReference>
<keyword evidence="10" id="KW-1185">Reference proteome</keyword>
<keyword evidence="6" id="KW-0812">Transmembrane</keyword>
<keyword evidence="6" id="KW-0472">Membrane</keyword>
<feature type="domain" description="Histidine kinase" evidence="7">
    <location>
        <begin position="515"/>
        <end position="742"/>
    </location>
</feature>
<evidence type="ECO:0000256" key="5">
    <source>
        <dbReference type="ARBA" id="ARBA00022777"/>
    </source>
</evidence>
<keyword evidence="4" id="KW-0808">Transferase</keyword>
<dbReference type="InterPro" id="IPR003661">
    <property type="entry name" value="HisK_dim/P_dom"/>
</dbReference>
<reference evidence="9" key="1">
    <citation type="submission" date="2020-05" db="EMBL/GenBank/DDBJ databases">
        <title>Genomic Encyclopedia of Type Strains, Phase IV (KMG-V): Genome sequencing to study the core and pangenomes of soil and plant-associated prokaryotes.</title>
        <authorList>
            <person name="Whitman W."/>
        </authorList>
    </citation>
    <scope>NUCLEOTIDE SEQUENCE</scope>
    <source>
        <strain evidence="9">16F</strain>
    </source>
</reference>
<dbReference type="SMART" id="SM00086">
    <property type="entry name" value="PAC"/>
    <property type="match status" value="2"/>
</dbReference>
<dbReference type="InterPro" id="IPR036097">
    <property type="entry name" value="HisK_dim/P_sf"/>
</dbReference>
<dbReference type="Pfam" id="PF08447">
    <property type="entry name" value="PAS_3"/>
    <property type="match status" value="2"/>
</dbReference>
<dbReference type="Gene3D" id="1.10.287.130">
    <property type="match status" value="1"/>
</dbReference>
<dbReference type="InterPro" id="IPR035965">
    <property type="entry name" value="PAS-like_dom_sf"/>
</dbReference>
<dbReference type="AlphaFoldDB" id="A0A8J8K7T0"/>
<dbReference type="SMART" id="SM00387">
    <property type="entry name" value="HATPase_c"/>
    <property type="match status" value="1"/>
</dbReference>
<keyword evidence="6" id="KW-1133">Transmembrane helix</keyword>
<feature type="domain" description="PAS" evidence="8">
    <location>
        <begin position="244"/>
        <end position="301"/>
    </location>
</feature>
<dbReference type="PANTHER" id="PTHR43304">
    <property type="entry name" value="PHYTOCHROME-LIKE PROTEIN CPH1"/>
    <property type="match status" value="1"/>
</dbReference>
<evidence type="ECO:0000259" key="7">
    <source>
        <dbReference type="PROSITE" id="PS50109"/>
    </source>
</evidence>
<evidence type="ECO:0000259" key="8">
    <source>
        <dbReference type="PROSITE" id="PS50112"/>
    </source>
</evidence>
<dbReference type="Pfam" id="PF02518">
    <property type="entry name" value="HATPase_c"/>
    <property type="match status" value="1"/>
</dbReference>
<dbReference type="InterPro" id="IPR004358">
    <property type="entry name" value="Sig_transdc_His_kin-like_C"/>
</dbReference>
<evidence type="ECO:0000313" key="10">
    <source>
        <dbReference type="Proteomes" id="UP000610746"/>
    </source>
</evidence>
<dbReference type="Proteomes" id="UP000610746">
    <property type="component" value="Unassembled WGS sequence"/>
</dbReference>
<evidence type="ECO:0000256" key="1">
    <source>
        <dbReference type="ARBA" id="ARBA00000085"/>
    </source>
</evidence>
<dbReference type="GO" id="GO:0000155">
    <property type="term" value="F:phosphorelay sensor kinase activity"/>
    <property type="evidence" value="ECO:0007669"/>
    <property type="project" value="InterPro"/>
</dbReference>
<comment type="caution">
    <text evidence="9">The sequence shown here is derived from an EMBL/GenBank/DDBJ whole genome shotgun (WGS) entry which is preliminary data.</text>
</comment>
<gene>
    <name evidence="9" type="ORF">HNQ03_001426</name>
</gene>
<sequence>MKKNFSFDKSTFLLTVIFVVSASLIFFLMALTYKHLDNQTEGYSKITDSYEVSLQLETLYSNLKDIETERRNYILSGTEESRIESKTIIEDKIFNNTRLLKNIKQFSENDVENSKNLDALQMMILYKYDIVNETYNGIVNKDDEESVKESLLAGKNVMASIHDKIREILETEHSTLEKQKENLLFIQKSTPIYFYLIAIFALFLLVFAFYKINRDVKKQKEINKQLNLTLNISKLAETVGNFGVWVNDISREKVQISDNLYRMLGYEPNEFLEKFSNFIENIHPEDQEIVRESTHFMFKDRIIKPFRYRVFKKNKEIRIFEVNARAMVTEEGNEITLGITSDITEEVTTKANLEIYNKELTQRNKNLSIANETFGEAEKIGEFGTWQWMITENKFNFSDNYLRMNGFDPANFDQKLNTILKIIHPDDVDFVKTRVAKMYNLEQCDTFTHRIFRKDTGELRYISVASRLTKDVQNEDYFLVISSDITEEFLDKKNIEEQNRILEANNKELHAFNYVASHDLQEPLRKIETFISRLKDKDYDNLSESGQKYFERIQFAAGRMRKLIDDLLQFSRSTRVEKNYELADLNELFHNAEDSNNVLILDKDAIITKNALPNLRVIPFQIQQLFSNLINNSLKYSNPDISPKISLKVEKLEAKYIAEISQNADEIFYKFTFSDNGIGFQQDYANKIFELFARLHGKTEYDGTGIGLAICKKIVENHQGYIFAKSNIGEGSQFIIYLPENL</sequence>
<dbReference type="SUPFAM" id="SSF47384">
    <property type="entry name" value="Homodimeric domain of signal transducing histidine kinase"/>
    <property type="match status" value="1"/>
</dbReference>
<evidence type="ECO:0000256" key="6">
    <source>
        <dbReference type="SAM" id="Phobius"/>
    </source>
</evidence>
<evidence type="ECO:0000256" key="4">
    <source>
        <dbReference type="ARBA" id="ARBA00022679"/>
    </source>
</evidence>
<name>A0A8J8K7T0_9FLAO</name>
<evidence type="ECO:0000313" key="9">
    <source>
        <dbReference type="EMBL" id="NRS92358.1"/>
    </source>
</evidence>
<keyword evidence="3" id="KW-0597">Phosphoprotein</keyword>
<dbReference type="SMART" id="SM00388">
    <property type="entry name" value="HisKA"/>
    <property type="match status" value="1"/>
</dbReference>
<accession>A0A8J8K7T0</accession>
<evidence type="ECO:0000256" key="3">
    <source>
        <dbReference type="ARBA" id="ARBA00022553"/>
    </source>
</evidence>
<dbReference type="InterPro" id="IPR005467">
    <property type="entry name" value="His_kinase_dom"/>
</dbReference>
<feature type="transmembrane region" description="Helical" evidence="6">
    <location>
        <begin position="192"/>
        <end position="210"/>
    </location>
</feature>
<dbReference type="InterPro" id="IPR013655">
    <property type="entry name" value="PAS_fold_3"/>
</dbReference>
<dbReference type="CDD" id="cd00130">
    <property type="entry name" value="PAS"/>
    <property type="match status" value="2"/>
</dbReference>
<dbReference type="InterPro" id="IPR000014">
    <property type="entry name" value="PAS"/>
</dbReference>
<protein>
    <recommendedName>
        <fullName evidence="2">histidine kinase</fullName>
        <ecNumber evidence="2">2.7.13.3</ecNumber>
    </recommendedName>
</protein>
<dbReference type="EMBL" id="JABSNO010000008">
    <property type="protein sequence ID" value="NRS92358.1"/>
    <property type="molecule type" value="Genomic_DNA"/>
</dbReference>
<dbReference type="SUPFAM" id="SSF55785">
    <property type="entry name" value="PYP-like sensor domain (PAS domain)"/>
    <property type="match status" value="2"/>
</dbReference>
<dbReference type="InterPro" id="IPR003594">
    <property type="entry name" value="HATPase_dom"/>
</dbReference>
<dbReference type="Pfam" id="PF00512">
    <property type="entry name" value="HisKA"/>
    <property type="match status" value="1"/>
</dbReference>
<dbReference type="InterPro" id="IPR052162">
    <property type="entry name" value="Sensor_kinase/Photoreceptor"/>
</dbReference>
<comment type="catalytic activity">
    <reaction evidence="1">
        <text>ATP + protein L-histidine = ADP + protein N-phospho-L-histidine.</text>
        <dbReference type="EC" id="2.7.13.3"/>
    </reaction>
</comment>
<dbReference type="PANTHER" id="PTHR43304:SF1">
    <property type="entry name" value="PAC DOMAIN-CONTAINING PROTEIN"/>
    <property type="match status" value="1"/>
</dbReference>
<dbReference type="CDD" id="cd00082">
    <property type="entry name" value="HisKA"/>
    <property type="match status" value="1"/>
</dbReference>
<dbReference type="Gene3D" id="3.30.565.10">
    <property type="entry name" value="Histidine kinase-like ATPase, C-terminal domain"/>
    <property type="match status" value="1"/>
</dbReference>
<dbReference type="InterPro" id="IPR001610">
    <property type="entry name" value="PAC"/>
</dbReference>
<dbReference type="InterPro" id="IPR036890">
    <property type="entry name" value="HATPase_C_sf"/>
</dbReference>
<dbReference type="PROSITE" id="PS50112">
    <property type="entry name" value="PAS"/>
    <property type="match status" value="1"/>
</dbReference>
<organism evidence="9 10">
    <name type="scientific">Frigoriflavimonas asaccharolytica</name>
    <dbReference type="NCBI Taxonomy" id="2735899"/>
    <lineage>
        <taxon>Bacteria</taxon>
        <taxon>Pseudomonadati</taxon>
        <taxon>Bacteroidota</taxon>
        <taxon>Flavobacteriia</taxon>
        <taxon>Flavobacteriales</taxon>
        <taxon>Weeksellaceae</taxon>
        <taxon>Frigoriflavimonas</taxon>
    </lineage>
</organism>
<evidence type="ECO:0000256" key="2">
    <source>
        <dbReference type="ARBA" id="ARBA00012438"/>
    </source>
</evidence>
<proteinExistence type="predicted"/>
<dbReference type="EC" id="2.7.13.3" evidence="2"/>
<dbReference type="InterPro" id="IPR007891">
    <property type="entry name" value="CHASE3"/>
</dbReference>
<dbReference type="RefSeq" id="WP_173778966.1">
    <property type="nucleotide sequence ID" value="NZ_JABSNO010000008.1"/>
</dbReference>
<feature type="transmembrane region" description="Helical" evidence="6">
    <location>
        <begin position="12"/>
        <end position="33"/>
    </location>
</feature>
<dbReference type="Pfam" id="PF05227">
    <property type="entry name" value="CHASE3"/>
    <property type="match status" value="1"/>
</dbReference>
<dbReference type="Gene3D" id="3.30.450.20">
    <property type="entry name" value="PAS domain"/>
    <property type="match status" value="2"/>
</dbReference>